<organism evidence="1">
    <name type="scientific">hydrothermal vent metagenome</name>
    <dbReference type="NCBI Taxonomy" id="652676"/>
    <lineage>
        <taxon>unclassified sequences</taxon>
        <taxon>metagenomes</taxon>
        <taxon>ecological metagenomes</taxon>
    </lineage>
</organism>
<gene>
    <name evidence="1" type="ORF">MNBD_ACTINO02-787</name>
</gene>
<accession>A0A3B0SFP5</accession>
<dbReference type="AlphaFoldDB" id="A0A3B0SFP5"/>
<evidence type="ECO:0000313" key="1">
    <source>
        <dbReference type="EMBL" id="VAW03160.1"/>
    </source>
</evidence>
<feature type="non-terminal residue" evidence="1">
    <location>
        <position position="1"/>
    </location>
</feature>
<reference evidence="1" key="1">
    <citation type="submission" date="2018-06" db="EMBL/GenBank/DDBJ databases">
        <authorList>
            <person name="Zhirakovskaya E."/>
        </authorList>
    </citation>
    <scope>NUCLEOTIDE SEQUENCE</scope>
</reference>
<protein>
    <submittedName>
        <fullName evidence="1">Uncharacterized protein</fullName>
    </submittedName>
</protein>
<proteinExistence type="predicted"/>
<name>A0A3B0SFP5_9ZZZZ</name>
<sequence>GGCGEIIGRARAMGVYGADTSISLNFSAGLFYERGSLSNGAPENPSDSC</sequence>
<dbReference type="EMBL" id="UOEK01000252">
    <property type="protein sequence ID" value="VAW03160.1"/>
    <property type="molecule type" value="Genomic_DNA"/>
</dbReference>